<proteinExistence type="predicted"/>
<dbReference type="eggNOG" id="KOG2061">
    <property type="taxonomic scope" value="Eukaryota"/>
</dbReference>
<evidence type="ECO:0000256" key="1">
    <source>
        <dbReference type="SAM" id="MobiDB-lite"/>
    </source>
</evidence>
<dbReference type="PANTHER" id="PTHR12298">
    <property type="entry name" value="PCDC2 PROGRAMMED CELL DEATH PROTEIN 2 -RELATED"/>
    <property type="match status" value="1"/>
</dbReference>
<organism evidence="4">
    <name type="scientific">Micromonas pusilla (strain CCMP1545)</name>
    <name type="common">Picoplanktonic green alga</name>
    <dbReference type="NCBI Taxonomy" id="564608"/>
    <lineage>
        <taxon>Eukaryota</taxon>
        <taxon>Viridiplantae</taxon>
        <taxon>Chlorophyta</taxon>
        <taxon>Mamiellophyceae</taxon>
        <taxon>Mamiellales</taxon>
        <taxon>Mamiellaceae</taxon>
        <taxon>Micromonas</taxon>
    </lineage>
</organism>
<dbReference type="OrthoDB" id="443682at2759"/>
<dbReference type="GeneID" id="9680482"/>
<dbReference type="RefSeq" id="XP_003055647.1">
    <property type="nucleotide sequence ID" value="XM_003055601.1"/>
</dbReference>
<evidence type="ECO:0000313" key="4">
    <source>
        <dbReference type="Proteomes" id="UP000001876"/>
    </source>
</evidence>
<dbReference type="Pfam" id="PF04194">
    <property type="entry name" value="PDCD2_C"/>
    <property type="match status" value="1"/>
</dbReference>
<protein>
    <submittedName>
        <fullName evidence="3">Predicted protein</fullName>
    </submittedName>
</protein>
<dbReference type="Proteomes" id="UP000001876">
    <property type="component" value="Unassembled WGS sequence"/>
</dbReference>
<sequence length="166" mass="17862">MAIDADKALPPELRGKGADVSESDLKDLEKMQDKNVVQLSRFHLRLRRSGPTQVVRYSRDAGAAPLWPSVTHAPEHTARTVPPCPRCGAPRTFEFQILPQIINHLKVDSELHSAADFGSAAVYTCSKSCAPPDPGEDGCVVGLDGDLEVSGAYAEEVVLVHPPLNA</sequence>
<feature type="domain" description="Programmed cell death protein 2 C-terminal" evidence="2">
    <location>
        <begin position="40"/>
        <end position="133"/>
    </location>
</feature>
<accession>C1MID2</accession>
<dbReference type="AlphaFoldDB" id="C1MID2"/>
<dbReference type="GO" id="GO:0005737">
    <property type="term" value="C:cytoplasm"/>
    <property type="evidence" value="ECO:0007669"/>
    <property type="project" value="InterPro"/>
</dbReference>
<evidence type="ECO:0000313" key="3">
    <source>
        <dbReference type="EMBL" id="EEH60899.1"/>
    </source>
</evidence>
<keyword evidence="4" id="KW-1185">Reference proteome</keyword>
<feature type="region of interest" description="Disordered" evidence="1">
    <location>
        <begin position="1"/>
        <end position="24"/>
    </location>
</feature>
<gene>
    <name evidence="3" type="ORF">MICPUCDRAFT_50525</name>
</gene>
<name>C1MID2_MICPC</name>
<dbReference type="KEGG" id="mpp:MICPUCDRAFT_50525"/>
<dbReference type="EMBL" id="GG663735">
    <property type="protein sequence ID" value="EEH60899.1"/>
    <property type="molecule type" value="Genomic_DNA"/>
</dbReference>
<reference evidence="3 4" key="1">
    <citation type="journal article" date="2009" name="Science">
        <title>Green evolution and dynamic adaptations revealed by genomes of the marine picoeukaryotes Micromonas.</title>
        <authorList>
            <person name="Worden A.Z."/>
            <person name="Lee J.H."/>
            <person name="Mock T."/>
            <person name="Rouze P."/>
            <person name="Simmons M.P."/>
            <person name="Aerts A.L."/>
            <person name="Allen A.E."/>
            <person name="Cuvelier M.L."/>
            <person name="Derelle E."/>
            <person name="Everett M.V."/>
            <person name="Foulon E."/>
            <person name="Grimwood J."/>
            <person name="Gundlach H."/>
            <person name="Henrissat B."/>
            <person name="Napoli C."/>
            <person name="McDonald S.M."/>
            <person name="Parker M.S."/>
            <person name="Rombauts S."/>
            <person name="Salamov A."/>
            <person name="Von Dassow P."/>
            <person name="Badger J.H."/>
            <person name="Coutinho P.M."/>
            <person name="Demir E."/>
            <person name="Dubchak I."/>
            <person name="Gentemann C."/>
            <person name="Eikrem W."/>
            <person name="Gready J.E."/>
            <person name="John U."/>
            <person name="Lanier W."/>
            <person name="Lindquist E.A."/>
            <person name="Lucas S."/>
            <person name="Mayer K.F."/>
            <person name="Moreau H."/>
            <person name="Not F."/>
            <person name="Otillar R."/>
            <person name="Panaud O."/>
            <person name="Pangilinan J."/>
            <person name="Paulsen I."/>
            <person name="Piegu B."/>
            <person name="Poliakov A."/>
            <person name="Robbens S."/>
            <person name="Schmutz J."/>
            <person name="Toulza E."/>
            <person name="Wyss T."/>
            <person name="Zelensky A."/>
            <person name="Zhou K."/>
            <person name="Armbrust E.V."/>
            <person name="Bhattacharya D."/>
            <person name="Goodenough U.W."/>
            <person name="Van de Peer Y."/>
            <person name="Grigoriev I.V."/>
        </authorList>
    </citation>
    <scope>NUCLEOTIDE SEQUENCE [LARGE SCALE GENOMIC DNA]</scope>
    <source>
        <strain evidence="3 4">CCMP1545</strain>
    </source>
</reference>
<evidence type="ECO:0000259" key="2">
    <source>
        <dbReference type="Pfam" id="PF04194"/>
    </source>
</evidence>
<dbReference type="PANTHER" id="PTHR12298:SF4">
    <property type="entry name" value="PROGRAMMED CELL DEATH PROTEIN 2"/>
    <property type="match status" value="1"/>
</dbReference>
<dbReference type="InterPro" id="IPR007320">
    <property type="entry name" value="PDCD2_C"/>
</dbReference>